<accession>X1PPM8</accession>
<organism evidence="1">
    <name type="scientific">marine sediment metagenome</name>
    <dbReference type="NCBI Taxonomy" id="412755"/>
    <lineage>
        <taxon>unclassified sequences</taxon>
        <taxon>metagenomes</taxon>
        <taxon>ecological metagenomes</taxon>
    </lineage>
</organism>
<name>X1PPM8_9ZZZZ</name>
<dbReference type="Gene3D" id="3.30.70.920">
    <property type="match status" value="1"/>
</dbReference>
<evidence type="ECO:0008006" key="2">
    <source>
        <dbReference type="Google" id="ProtNLM"/>
    </source>
</evidence>
<proteinExistence type="predicted"/>
<protein>
    <recommendedName>
        <fullName evidence="2">Transcription regulator AsnC/Lrp ligand binding domain-containing protein</fullName>
    </recommendedName>
</protein>
<reference evidence="1" key="1">
    <citation type="journal article" date="2014" name="Front. Microbiol.">
        <title>High frequency of phylogenetically diverse reductive dehalogenase-homologous genes in deep subseafloor sedimentary metagenomes.</title>
        <authorList>
            <person name="Kawai M."/>
            <person name="Futagami T."/>
            <person name="Toyoda A."/>
            <person name="Takaki Y."/>
            <person name="Nishi S."/>
            <person name="Hori S."/>
            <person name="Arai W."/>
            <person name="Tsubouchi T."/>
            <person name="Morono Y."/>
            <person name="Uchiyama I."/>
            <person name="Ito T."/>
            <person name="Fujiyama A."/>
            <person name="Inagaki F."/>
            <person name="Takami H."/>
        </authorList>
    </citation>
    <scope>NUCLEOTIDE SEQUENCE</scope>
    <source>
        <strain evidence="1">Expedition CK06-06</strain>
    </source>
</reference>
<dbReference type="EMBL" id="BARV01036967">
    <property type="protein sequence ID" value="GAI58242.1"/>
    <property type="molecule type" value="Genomic_DNA"/>
</dbReference>
<dbReference type="AlphaFoldDB" id="X1PPM8"/>
<sequence length="110" mass="12452">MGLRAYLLVKVKGNIEQEEFIEPLREVERIPGVEFVDPVIGAFDMVIMVDAPVTVEAIAAKVQDNQWFEDMKILKLINIFELSNVTGSNHLNLLGLGKSQKEVKVQWRVT</sequence>
<gene>
    <name evidence="1" type="ORF">S06H3_57305</name>
</gene>
<comment type="caution">
    <text evidence="1">The sequence shown here is derived from an EMBL/GenBank/DDBJ whole genome shotgun (WGS) entry which is preliminary data.</text>
</comment>
<evidence type="ECO:0000313" key="1">
    <source>
        <dbReference type="EMBL" id="GAI58242.1"/>
    </source>
</evidence>